<comment type="similarity">
    <text evidence="1">Belongs to the FAH family.</text>
</comment>
<evidence type="ECO:0000256" key="2">
    <source>
        <dbReference type="ARBA" id="ARBA00022723"/>
    </source>
</evidence>
<evidence type="ECO:0000259" key="3">
    <source>
        <dbReference type="Pfam" id="PF01557"/>
    </source>
</evidence>
<dbReference type="GO" id="GO:0016853">
    <property type="term" value="F:isomerase activity"/>
    <property type="evidence" value="ECO:0007669"/>
    <property type="project" value="UniProtKB-ARBA"/>
</dbReference>
<evidence type="ECO:0000313" key="4">
    <source>
        <dbReference type="EMBL" id="RKS67971.1"/>
    </source>
</evidence>
<name>A0A420XJP5_9ACTN</name>
<dbReference type="EMBL" id="RBWV01000017">
    <property type="protein sequence ID" value="RKS67971.1"/>
    <property type="molecule type" value="Genomic_DNA"/>
</dbReference>
<dbReference type="PANTHER" id="PTHR42796:SF4">
    <property type="entry name" value="FUMARYLACETOACETATE HYDROLASE DOMAIN-CONTAINING PROTEIN 2A"/>
    <property type="match status" value="1"/>
</dbReference>
<evidence type="ECO:0000313" key="5">
    <source>
        <dbReference type="Proteomes" id="UP000281955"/>
    </source>
</evidence>
<dbReference type="Gene3D" id="3.90.850.10">
    <property type="entry name" value="Fumarylacetoacetase-like, C-terminal domain"/>
    <property type="match status" value="1"/>
</dbReference>
<dbReference type="PANTHER" id="PTHR42796">
    <property type="entry name" value="FUMARYLACETOACETATE HYDROLASE DOMAIN-CONTAINING PROTEIN 2A-RELATED"/>
    <property type="match status" value="1"/>
</dbReference>
<dbReference type="InterPro" id="IPR011234">
    <property type="entry name" value="Fumarylacetoacetase-like_C"/>
</dbReference>
<dbReference type="AlphaFoldDB" id="A0A420XJP5"/>
<protein>
    <submittedName>
        <fullName evidence="4">2-keto-4-pentenoate hydratase/2-oxohepta-3-ene-1,7-dioic acid hydratase in catechol pathway</fullName>
    </submittedName>
</protein>
<dbReference type="OrthoDB" id="2273115at2"/>
<gene>
    <name evidence="4" type="ORF">CLV35_3878</name>
</gene>
<dbReference type="Proteomes" id="UP000281955">
    <property type="component" value="Unassembled WGS sequence"/>
</dbReference>
<dbReference type="FunFam" id="3.90.850.10:FF:000002">
    <property type="entry name" value="2-hydroxyhepta-2,4-diene-1,7-dioate isomerase"/>
    <property type="match status" value="1"/>
</dbReference>
<comment type="caution">
    <text evidence="4">The sequence shown here is derived from an EMBL/GenBank/DDBJ whole genome shotgun (WGS) entry which is preliminary data.</text>
</comment>
<dbReference type="InParanoid" id="A0A420XJP5"/>
<sequence length="286" mass="30718">MFLMRIGPVGEERAAVRVGDDAYVDVSDEVGDFDERFFGSGGMSRLPEVVERLLAAGTQRPVAGQRVGAPIARPHQILCIGLNYSDHAAETGQAVPAEPIVFTKSPNTLIGPDDDVHVPRGSEKTDWEVELGIVIGQRCRYLPDEAAAAAAIAGYVTVNDVSERAFQMERGGQWVKGKSCETFNPCGPVLATPDEVPDLADLPMWLDVNGVRRQTGSTATMLFGPHFIVHYLSQFMVLEPGDLINTGTPPGVGMGQRPPVFLRPGDVMELGISVLGSQRQQVVAAP</sequence>
<proteinExistence type="inferred from homology"/>
<accession>A0A420XJP5</accession>
<organism evidence="4 5">
    <name type="scientific">Motilibacter peucedani</name>
    <dbReference type="NCBI Taxonomy" id="598650"/>
    <lineage>
        <taxon>Bacteria</taxon>
        <taxon>Bacillati</taxon>
        <taxon>Actinomycetota</taxon>
        <taxon>Actinomycetes</taxon>
        <taxon>Motilibacterales</taxon>
        <taxon>Motilibacteraceae</taxon>
        <taxon>Motilibacter</taxon>
    </lineage>
</organism>
<dbReference type="RefSeq" id="WP_121195112.1">
    <property type="nucleotide sequence ID" value="NZ_RBWV01000017.1"/>
</dbReference>
<dbReference type="Pfam" id="PF01557">
    <property type="entry name" value="FAA_hydrolase"/>
    <property type="match status" value="1"/>
</dbReference>
<dbReference type="InterPro" id="IPR051121">
    <property type="entry name" value="FAH"/>
</dbReference>
<dbReference type="InterPro" id="IPR036663">
    <property type="entry name" value="Fumarylacetoacetase_C_sf"/>
</dbReference>
<dbReference type="GO" id="GO:0019752">
    <property type="term" value="P:carboxylic acid metabolic process"/>
    <property type="evidence" value="ECO:0007669"/>
    <property type="project" value="UniProtKB-ARBA"/>
</dbReference>
<feature type="domain" description="Fumarylacetoacetase-like C-terminal" evidence="3">
    <location>
        <begin position="77"/>
        <end position="283"/>
    </location>
</feature>
<dbReference type="SUPFAM" id="SSF56529">
    <property type="entry name" value="FAH"/>
    <property type="match status" value="1"/>
</dbReference>
<keyword evidence="2" id="KW-0479">Metal-binding</keyword>
<evidence type="ECO:0000256" key="1">
    <source>
        <dbReference type="ARBA" id="ARBA00010211"/>
    </source>
</evidence>
<keyword evidence="5" id="KW-1185">Reference proteome</keyword>
<reference evidence="4 5" key="1">
    <citation type="submission" date="2018-10" db="EMBL/GenBank/DDBJ databases">
        <title>Genomic Encyclopedia of Archaeal and Bacterial Type Strains, Phase II (KMG-II): from individual species to whole genera.</title>
        <authorList>
            <person name="Goeker M."/>
        </authorList>
    </citation>
    <scope>NUCLEOTIDE SEQUENCE [LARGE SCALE GENOMIC DNA]</scope>
    <source>
        <strain evidence="4 5">RP-AC37</strain>
    </source>
</reference>
<dbReference type="GO" id="GO:0046872">
    <property type="term" value="F:metal ion binding"/>
    <property type="evidence" value="ECO:0007669"/>
    <property type="project" value="UniProtKB-KW"/>
</dbReference>